<dbReference type="Gene3D" id="1.10.8.50">
    <property type="match status" value="1"/>
</dbReference>
<proteinExistence type="predicted"/>
<dbReference type="InterPro" id="IPR047806">
    <property type="entry name" value="IHF_actinobact"/>
</dbReference>
<dbReference type="RefSeq" id="WP_143753794.1">
    <property type="nucleotide sequence ID" value="NZ_JAUEIQ010000007.1"/>
</dbReference>
<gene>
    <name evidence="2" type="primary">mihF</name>
    <name evidence="2" type="ORF">QVN30_07870</name>
</gene>
<evidence type="ECO:0000259" key="1">
    <source>
        <dbReference type="Pfam" id="PF22525"/>
    </source>
</evidence>
<comment type="caution">
    <text evidence="2">The sequence shown here is derived from an EMBL/GenBank/DDBJ whole genome shotgun (WGS) entry which is preliminary data.</text>
</comment>
<dbReference type="InterPro" id="IPR055201">
    <property type="entry name" value="IHF-like_H2TH"/>
</dbReference>
<dbReference type="EMBL" id="JAUEIQ010000007">
    <property type="protein sequence ID" value="MDN0064223.1"/>
    <property type="molecule type" value="Genomic_DNA"/>
</dbReference>
<reference evidence="2" key="2">
    <citation type="submission" date="2024-05" db="EMBL/GenBank/DDBJ databases">
        <title>Identification and characterization of horizontal gene transfer across gut microbiota members of farm animals based on homology search.</title>
        <authorList>
            <person name="Schwarzerova J."/>
            <person name="Nykrynova M."/>
            <person name="Jureckova K."/>
            <person name="Cejkova D."/>
            <person name="Rychlik I."/>
        </authorList>
    </citation>
    <scope>NUCLEOTIDE SEQUENCE</scope>
    <source>
        <strain evidence="2">176_SSukc20</strain>
    </source>
</reference>
<accession>A0ABT7XFP2</accession>
<keyword evidence="3" id="KW-1185">Reference proteome</keyword>
<organism evidence="2 3">
    <name type="scientific">Collinsella ihumii</name>
    <dbReference type="NCBI Taxonomy" id="1720204"/>
    <lineage>
        <taxon>Bacteria</taxon>
        <taxon>Bacillati</taxon>
        <taxon>Actinomycetota</taxon>
        <taxon>Coriobacteriia</taxon>
        <taxon>Coriobacteriales</taxon>
        <taxon>Coriobacteriaceae</taxon>
        <taxon>Collinsella</taxon>
    </lineage>
</organism>
<dbReference type="Pfam" id="PF22525">
    <property type="entry name" value="H2TH_5"/>
    <property type="match status" value="1"/>
</dbReference>
<dbReference type="SUPFAM" id="SSF46946">
    <property type="entry name" value="S13-like H2TH domain"/>
    <property type="match status" value="1"/>
</dbReference>
<reference evidence="2" key="1">
    <citation type="submission" date="2023-06" db="EMBL/GenBank/DDBJ databases">
        <authorList>
            <person name="Zeman M."/>
            <person name="Kubasova T."/>
            <person name="Jahodarova E."/>
            <person name="Nykrynova M."/>
            <person name="Rychlik I."/>
        </authorList>
    </citation>
    <scope>NUCLEOTIDE SEQUENCE</scope>
    <source>
        <strain evidence="2">176_SSukc20</strain>
    </source>
</reference>
<evidence type="ECO:0000313" key="2">
    <source>
        <dbReference type="EMBL" id="MDN0064223.1"/>
    </source>
</evidence>
<name>A0ABT7XFP2_9ACTN</name>
<evidence type="ECO:0000313" key="3">
    <source>
        <dbReference type="Proteomes" id="UP001168435"/>
    </source>
</evidence>
<dbReference type="InterPro" id="IPR010979">
    <property type="entry name" value="Ribosomal_uS13-like_H2TH"/>
</dbReference>
<dbReference type="NCBIfam" id="NF041260">
    <property type="entry name" value="actino_IHF"/>
    <property type="match status" value="1"/>
</dbReference>
<sequence>MGNGRNGGPINNPVPKLTANQRREFLKCAKAARRRRSEMLDRVREGTLDLVDVFSMSDAGDVDVRRTRVFTLLRCVPGWGFARAQRLMRSLGISETRRVRGLGHNQRAAILEAVRRSA</sequence>
<dbReference type="Proteomes" id="UP001168435">
    <property type="component" value="Unassembled WGS sequence"/>
</dbReference>
<protein>
    <submittedName>
        <fullName evidence="2">Integration host factor, actinobacterial type</fullName>
    </submittedName>
</protein>
<feature type="domain" description="Integration host factor-like helix-two turn-helix" evidence="1">
    <location>
        <begin position="44"/>
        <end position="112"/>
    </location>
</feature>